<dbReference type="EMBL" id="JAUSUG010000018">
    <property type="protein sequence ID" value="MDQ0256648.1"/>
    <property type="molecule type" value="Genomic_DNA"/>
</dbReference>
<name>A0ABT9ZZI6_9BACI</name>
<dbReference type="Gene3D" id="3.40.50.10490">
    <property type="entry name" value="Glucose-6-phosphate isomerase like protein, domain 1"/>
    <property type="match status" value="1"/>
</dbReference>
<reference evidence="6 7" key="1">
    <citation type="submission" date="2023-07" db="EMBL/GenBank/DDBJ databases">
        <title>Genomic Encyclopedia of Type Strains, Phase IV (KMG-IV): sequencing the most valuable type-strain genomes for metagenomic binning, comparative biology and taxonomic classification.</title>
        <authorList>
            <person name="Goeker M."/>
        </authorList>
    </citation>
    <scope>NUCLEOTIDE SEQUENCE [LARGE SCALE GENOMIC DNA]</scope>
    <source>
        <strain evidence="6 7">DSM 9768</strain>
    </source>
</reference>
<feature type="domain" description="HTH rpiR-type" evidence="4">
    <location>
        <begin position="5"/>
        <end position="81"/>
    </location>
</feature>
<evidence type="ECO:0000259" key="5">
    <source>
        <dbReference type="PROSITE" id="PS51464"/>
    </source>
</evidence>
<dbReference type="InterPro" id="IPR046348">
    <property type="entry name" value="SIS_dom_sf"/>
</dbReference>
<organism evidence="6 7">
    <name type="scientific">Evansella vedderi</name>
    <dbReference type="NCBI Taxonomy" id="38282"/>
    <lineage>
        <taxon>Bacteria</taxon>
        <taxon>Bacillati</taxon>
        <taxon>Bacillota</taxon>
        <taxon>Bacilli</taxon>
        <taxon>Bacillales</taxon>
        <taxon>Bacillaceae</taxon>
        <taxon>Evansella</taxon>
    </lineage>
</organism>
<evidence type="ECO:0000313" key="7">
    <source>
        <dbReference type="Proteomes" id="UP001230005"/>
    </source>
</evidence>
<dbReference type="PROSITE" id="PS51464">
    <property type="entry name" value="SIS"/>
    <property type="match status" value="1"/>
</dbReference>
<dbReference type="Proteomes" id="UP001230005">
    <property type="component" value="Unassembled WGS sequence"/>
</dbReference>
<dbReference type="RefSeq" id="WP_307329117.1">
    <property type="nucleotide sequence ID" value="NZ_JAUSUG010000018.1"/>
</dbReference>
<keyword evidence="7" id="KW-1185">Reference proteome</keyword>
<dbReference type="InterPro" id="IPR009057">
    <property type="entry name" value="Homeodomain-like_sf"/>
</dbReference>
<evidence type="ECO:0000259" key="4">
    <source>
        <dbReference type="PROSITE" id="PS51071"/>
    </source>
</evidence>
<evidence type="ECO:0000256" key="2">
    <source>
        <dbReference type="ARBA" id="ARBA00023125"/>
    </source>
</evidence>
<feature type="domain" description="SIS" evidence="5">
    <location>
        <begin position="125"/>
        <end position="266"/>
    </location>
</feature>
<dbReference type="Pfam" id="PF01380">
    <property type="entry name" value="SIS"/>
    <property type="match status" value="1"/>
</dbReference>
<gene>
    <name evidence="6" type="ORF">J2S74_004070</name>
</gene>
<dbReference type="InterPro" id="IPR035472">
    <property type="entry name" value="RpiR-like_SIS"/>
</dbReference>
<dbReference type="GO" id="GO:0003677">
    <property type="term" value="F:DNA binding"/>
    <property type="evidence" value="ECO:0007669"/>
    <property type="project" value="UniProtKB-KW"/>
</dbReference>
<evidence type="ECO:0000313" key="6">
    <source>
        <dbReference type="EMBL" id="MDQ0256648.1"/>
    </source>
</evidence>
<comment type="caution">
    <text evidence="6">The sequence shown here is derived from an EMBL/GenBank/DDBJ whole genome shotgun (WGS) entry which is preliminary data.</text>
</comment>
<dbReference type="PANTHER" id="PTHR30514:SF10">
    <property type="entry name" value="MURR_RPIR FAMILY TRANSCRIPTIONAL REGULATOR"/>
    <property type="match status" value="1"/>
</dbReference>
<accession>A0ABT9ZZI6</accession>
<dbReference type="InterPro" id="IPR001347">
    <property type="entry name" value="SIS_dom"/>
</dbReference>
<dbReference type="PANTHER" id="PTHR30514">
    <property type="entry name" value="GLUCOKINASE"/>
    <property type="match status" value="1"/>
</dbReference>
<evidence type="ECO:0000256" key="3">
    <source>
        <dbReference type="ARBA" id="ARBA00023163"/>
    </source>
</evidence>
<keyword evidence="3" id="KW-0804">Transcription</keyword>
<dbReference type="PROSITE" id="PS51071">
    <property type="entry name" value="HTH_RPIR"/>
    <property type="match status" value="1"/>
</dbReference>
<dbReference type="SUPFAM" id="SSF53697">
    <property type="entry name" value="SIS domain"/>
    <property type="match status" value="1"/>
</dbReference>
<dbReference type="InterPro" id="IPR047640">
    <property type="entry name" value="RpiR-like"/>
</dbReference>
<protein>
    <submittedName>
        <fullName evidence="6">DNA-binding MurR/RpiR family transcriptional regulator</fullName>
    </submittedName>
</protein>
<keyword evidence="2 6" id="KW-0238">DNA-binding</keyword>
<dbReference type="Pfam" id="PF01418">
    <property type="entry name" value="HTH_6"/>
    <property type="match status" value="1"/>
</dbReference>
<keyword evidence="1" id="KW-0805">Transcription regulation</keyword>
<dbReference type="SUPFAM" id="SSF46689">
    <property type="entry name" value="Homeodomain-like"/>
    <property type="match status" value="1"/>
</dbReference>
<sequence>MSPTSGALMILSEMLSKLPPSERKIAEFIIKNPNETISLTAAKLGEQSNTSSAAVIRLCKSLGFKGFQQLKLRIAGDLQKNGGEGYSDIQPGESQSEVLTKMTNNSIQTLKETMEIIDQEELSKAVDAIVEGENLHFFGVGASNIIAQDAQLKFSRINKRATANSDFHLAAMQVANVSEKDVVFGISFSGNTYEVERILALANSKGATTVSISKFGPSPVAEAADISLYTSISKEATFRSGATSSRLAQLHVIDILFICVANKSYNEVMTHLSETREAVKFIQGKRHKSSRRGERIDD</sequence>
<proteinExistence type="predicted"/>
<dbReference type="CDD" id="cd05013">
    <property type="entry name" value="SIS_RpiR"/>
    <property type="match status" value="1"/>
</dbReference>
<evidence type="ECO:0000256" key="1">
    <source>
        <dbReference type="ARBA" id="ARBA00023015"/>
    </source>
</evidence>
<dbReference type="InterPro" id="IPR036388">
    <property type="entry name" value="WH-like_DNA-bd_sf"/>
</dbReference>
<dbReference type="InterPro" id="IPR000281">
    <property type="entry name" value="HTH_RpiR"/>
</dbReference>
<dbReference type="Gene3D" id="1.10.10.10">
    <property type="entry name" value="Winged helix-like DNA-binding domain superfamily/Winged helix DNA-binding domain"/>
    <property type="match status" value="1"/>
</dbReference>